<feature type="transmembrane region" description="Helical" evidence="1">
    <location>
        <begin position="16"/>
        <end position="38"/>
    </location>
</feature>
<gene>
    <name evidence="2" type="ORF">EV216_10682</name>
</gene>
<evidence type="ECO:0000313" key="3">
    <source>
        <dbReference type="Proteomes" id="UP000295277"/>
    </source>
</evidence>
<dbReference type="EMBL" id="SLVM01000006">
    <property type="protein sequence ID" value="TCM85782.1"/>
    <property type="molecule type" value="Genomic_DNA"/>
</dbReference>
<organism evidence="2 3">
    <name type="scientific">Rhodovulum steppense</name>
    <dbReference type="NCBI Taxonomy" id="540251"/>
    <lineage>
        <taxon>Bacteria</taxon>
        <taxon>Pseudomonadati</taxon>
        <taxon>Pseudomonadota</taxon>
        <taxon>Alphaproteobacteria</taxon>
        <taxon>Rhodobacterales</taxon>
        <taxon>Paracoccaceae</taxon>
        <taxon>Rhodovulum</taxon>
    </lineage>
</organism>
<name>A0A4R1YX49_9RHOB</name>
<dbReference type="Proteomes" id="UP000295277">
    <property type="component" value="Unassembled WGS sequence"/>
</dbReference>
<proteinExistence type="predicted"/>
<evidence type="ECO:0000256" key="1">
    <source>
        <dbReference type="SAM" id="Phobius"/>
    </source>
</evidence>
<protein>
    <submittedName>
        <fullName evidence="2">Uncharacterized protein</fullName>
    </submittedName>
</protein>
<sequence>MPKHTDDIPPRRWRRLIGVVLLLCIANYVMRLFSLSFLDYSALLPDGGAGLSAEEAALARYAGAWFEYALTTLAQIALSLLLYLVTVLREGVRLVRFGTSGLRLSLSSHALLLLVTLVIGGGILMILSNPSSLEGTRAGGPLAWTWLIFGISAMAPLIANLCFVIDPELTERAMQRTPRDRA</sequence>
<accession>A0A4R1YX49</accession>
<feature type="transmembrane region" description="Helical" evidence="1">
    <location>
        <begin position="143"/>
        <end position="165"/>
    </location>
</feature>
<comment type="caution">
    <text evidence="2">The sequence shown here is derived from an EMBL/GenBank/DDBJ whole genome shotgun (WGS) entry which is preliminary data.</text>
</comment>
<feature type="transmembrane region" description="Helical" evidence="1">
    <location>
        <begin position="109"/>
        <end position="128"/>
    </location>
</feature>
<feature type="transmembrane region" description="Helical" evidence="1">
    <location>
        <begin position="68"/>
        <end position="88"/>
    </location>
</feature>
<keyword evidence="1" id="KW-0812">Transmembrane</keyword>
<keyword evidence="3" id="KW-1185">Reference proteome</keyword>
<evidence type="ECO:0000313" key="2">
    <source>
        <dbReference type="EMBL" id="TCM85782.1"/>
    </source>
</evidence>
<reference evidence="2 3" key="1">
    <citation type="submission" date="2019-03" db="EMBL/GenBank/DDBJ databases">
        <title>Genomic Encyclopedia of Type Strains, Phase IV (KMG-IV): sequencing the most valuable type-strain genomes for metagenomic binning, comparative biology and taxonomic classification.</title>
        <authorList>
            <person name="Goeker M."/>
        </authorList>
    </citation>
    <scope>NUCLEOTIDE SEQUENCE [LARGE SCALE GENOMIC DNA]</scope>
    <source>
        <strain evidence="2 3">DSM 21153</strain>
    </source>
</reference>
<keyword evidence="1" id="KW-1133">Transmembrane helix</keyword>
<dbReference type="AlphaFoldDB" id="A0A4R1YX49"/>
<keyword evidence="1" id="KW-0472">Membrane</keyword>